<organism evidence="4 5">
    <name type="scientific">Streptomyces fildesensis</name>
    <dbReference type="NCBI Taxonomy" id="375757"/>
    <lineage>
        <taxon>Bacteria</taxon>
        <taxon>Bacillati</taxon>
        <taxon>Actinomycetota</taxon>
        <taxon>Actinomycetes</taxon>
        <taxon>Kitasatosporales</taxon>
        <taxon>Streptomycetaceae</taxon>
        <taxon>Streptomyces</taxon>
    </lineage>
</organism>
<dbReference type="Proteomes" id="UP001614394">
    <property type="component" value="Unassembled WGS sequence"/>
</dbReference>
<dbReference type="RefSeq" id="WP_399648513.1">
    <property type="nucleotide sequence ID" value="NZ_JBITYG010000003.1"/>
</dbReference>
<keyword evidence="2" id="KW-0472">Membrane</keyword>
<sequence length="305" mass="30800">MTTPPGWYPEPGHTGNGPALERWWDGAAWSEYTRTAQAPADQAAAPGIPSYAAYPGGSVPDRPARRGGVIAIGVIAVLVLVGGVVGGVVMLKNSDGDKGSDRAATSAPSTPGDGPSGSDGPSQGPDQAPQTSGVVVDALDKISLPILPGWQGKTGAGGAGLTIGGYPCVSDPAKNCVRGGVFSVPAVAYKLKSTTPEAAAKEDIPLNADQSYEGGLTSHKELLSQPVTVAGQQGYLVRWQVVTKVGDDGYVQSLVFPSPANPQQLVVVRYGFDINAQAPGLDVMDQITKGIKAASGSGGTGGTGV</sequence>
<evidence type="ECO:0000313" key="5">
    <source>
        <dbReference type="Proteomes" id="UP001614394"/>
    </source>
</evidence>
<comment type="caution">
    <text evidence="4">The sequence shown here is derived from an EMBL/GenBank/DDBJ whole genome shotgun (WGS) entry which is preliminary data.</text>
</comment>
<name>A0ABW8C521_9ACTN</name>
<keyword evidence="5" id="KW-1185">Reference proteome</keyword>
<dbReference type="Pfam" id="PF10708">
    <property type="entry name" value="DUF2510"/>
    <property type="match status" value="1"/>
</dbReference>
<accession>A0ABW8C521</accession>
<keyword evidence="2" id="KW-1133">Transmembrane helix</keyword>
<protein>
    <submittedName>
        <fullName evidence="4">DUF2510 domain-containing protein</fullName>
    </submittedName>
</protein>
<evidence type="ECO:0000256" key="1">
    <source>
        <dbReference type="SAM" id="MobiDB-lite"/>
    </source>
</evidence>
<evidence type="ECO:0000256" key="2">
    <source>
        <dbReference type="SAM" id="Phobius"/>
    </source>
</evidence>
<keyword evidence="2" id="KW-0812">Transmembrane</keyword>
<evidence type="ECO:0000313" key="4">
    <source>
        <dbReference type="EMBL" id="MFI9101524.1"/>
    </source>
</evidence>
<proteinExistence type="predicted"/>
<dbReference type="EMBL" id="JBITYG010000003">
    <property type="protein sequence ID" value="MFI9101524.1"/>
    <property type="molecule type" value="Genomic_DNA"/>
</dbReference>
<gene>
    <name evidence="4" type="ORF">ACIGXA_13470</name>
</gene>
<feature type="region of interest" description="Disordered" evidence="1">
    <location>
        <begin position="93"/>
        <end position="132"/>
    </location>
</feature>
<evidence type="ECO:0000259" key="3">
    <source>
        <dbReference type="Pfam" id="PF10708"/>
    </source>
</evidence>
<feature type="compositionally biased region" description="Low complexity" evidence="1">
    <location>
        <begin position="105"/>
        <end position="127"/>
    </location>
</feature>
<dbReference type="InterPro" id="IPR018929">
    <property type="entry name" value="DUF2510"/>
</dbReference>
<reference evidence="4 5" key="1">
    <citation type="submission" date="2024-10" db="EMBL/GenBank/DDBJ databases">
        <title>The Natural Products Discovery Center: Release of the First 8490 Sequenced Strains for Exploring Actinobacteria Biosynthetic Diversity.</title>
        <authorList>
            <person name="Kalkreuter E."/>
            <person name="Kautsar S.A."/>
            <person name="Yang D."/>
            <person name="Bader C.D."/>
            <person name="Teijaro C.N."/>
            <person name="Fluegel L."/>
            <person name="Davis C.M."/>
            <person name="Simpson J.R."/>
            <person name="Lauterbach L."/>
            <person name="Steele A.D."/>
            <person name="Gui C."/>
            <person name="Meng S."/>
            <person name="Li G."/>
            <person name="Viehrig K."/>
            <person name="Ye F."/>
            <person name="Su P."/>
            <person name="Kiefer A.F."/>
            <person name="Nichols A."/>
            <person name="Cepeda A.J."/>
            <person name="Yan W."/>
            <person name="Fan B."/>
            <person name="Jiang Y."/>
            <person name="Adhikari A."/>
            <person name="Zheng C.-J."/>
            <person name="Schuster L."/>
            <person name="Cowan T.M."/>
            <person name="Smanski M.J."/>
            <person name="Chevrette M.G."/>
            <person name="De Carvalho L.P.S."/>
            <person name="Shen B."/>
        </authorList>
    </citation>
    <scope>NUCLEOTIDE SEQUENCE [LARGE SCALE GENOMIC DNA]</scope>
    <source>
        <strain evidence="4 5">NPDC053399</strain>
    </source>
</reference>
<feature type="transmembrane region" description="Helical" evidence="2">
    <location>
        <begin position="69"/>
        <end position="91"/>
    </location>
</feature>
<feature type="domain" description="DUF2510" evidence="3">
    <location>
        <begin position="5"/>
        <end position="41"/>
    </location>
</feature>